<evidence type="ECO:0000313" key="3">
    <source>
        <dbReference type="Proteomes" id="UP000067626"/>
    </source>
</evidence>
<dbReference type="OrthoDB" id="9864292at2"/>
<gene>
    <name evidence="2" type="ORF">CMC5_048200</name>
</gene>
<feature type="region of interest" description="Disordered" evidence="1">
    <location>
        <begin position="76"/>
        <end position="131"/>
    </location>
</feature>
<accession>A0A0K1EII3</accession>
<feature type="compositionally biased region" description="Low complexity" evidence="1">
    <location>
        <begin position="76"/>
        <end position="90"/>
    </location>
</feature>
<proteinExistence type="predicted"/>
<dbReference type="InterPro" id="IPR011044">
    <property type="entry name" value="Quino_amine_DH_bsu"/>
</dbReference>
<reference evidence="2 3" key="1">
    <citation type="submission" date="2015-07" db="EMBL/GenBank/DDBJ databases">
        <title>Genome analysis of myxobacterium Chondromyces crocatus Cm c5 reveals a high potential for natural compound synthesis and the genetic basis for the loss of fruiting body formation.</title>
        <authorList>
            <person name="Zaburannyi N."/>
            <person name="Bunk B."/>
            <person name="Maier J."/>
            <person name="Overmann J."/>
            <person name="Mueller R."/>
        </authorList>
    </citation>
    <scope>NUCLEOTIDE SEQUENCE [LARGE SCALE GENOMIC DNA]</scope>
    <source>
        <strain evidence="2 3">Cm c5</strain>
    </source>
</reference>
<keyword evidence="3" id="KW-1185">Reference proteome</keyword>
<dbReference type="InterPro" id="IPR015943">
    <property type="entry name" value="WD40/YVTN_repeat-like_dom_sf"/>
</dbReference>
<dbReference type="KEGG" id="ccro:CMC5_048200"/>
<name>A0A0K1EII3_CHOCO</name>
<dbReference type="RefSeq" id="WP_050432567.1">
    <property type="nucleotide sequence ID" value="NZ_CP012159.1"/>
</dbReference>
<dbReference type="Gene3D" id="2.130.10.10">
    <property type="entry name" value="YVTN repeat-like/Quinoprotein amine dehydrogenase"/>
    <property type="match status" value="1"/>
</dbReference>
<organism evidence="2 3">
    <name type="scientific">Chondromyces crocatus</name>
    <dbReference type="NCBI Taxonomy" id="52"/>
    <lineage>
        <taxon>Bacteria</taxon>
        <taxon>Pseudomonadati</taxon>
        <taxon>Myxococcota</taxon>
        <taxon>Polyangia</taxon>
        <taxon>Polyangiales</taxon>
        <taxon>Polyangiaceae</taxon>
        <taxon>Chondromyces</taxon>
    </lineage>
</organism>
<dbReference type="AlphaFoldDB" id="A0A0K1EII3"/>
<evidence type="ECO:0000313" key="2">
    <source>
        <dbReference type="EMBL" id="AKT40664.1"/>
    </source>
</evidence>
<protein>
    <submittedName>
        <fullName evidence="2">Uncharacterized protein</fullName>
    </submittedName>
</protein>
<dbReference type="STRING" id="52.CMC5_048200"/>
<dbReference type="SUPFAM" id="SSF50969">
    <property type="entry name" value="YVTN repeat-like/Quinoprotein amine dehydrogenase"/>
    <property type="match status" value="1"/>
</dbReference>
<dbReference type="Proteomes" id="UP000067626">
    <property type="component" value="Chromosome"/>
</dbReference>
<evidence type="ECO:0000256" key="1">
    <source>
        <dbReference type="SAM" id="MobiDB-lite"/>
    </source>
</evidence>
<dbReference type="EMBL" id="CP012159">
    <property type="protein sequence ID" value="AKT40664.1"/>
    <property type="molecule type" value="Genomic_DNA"/>
</dbReference>
<sequence>MTKPTCPRCGSSIQLGASKCPACRQWIGPRPGFPLGQSQLFGIACALLATGAALGFGGAHLAGLLTFPADTDRAALAPAPAPSTSTSSVPDRVHSFPSNAAPSAPHLPPAARPSVASTPVPPDAARPATWHPPRTIPLGVVPRDIALTEDGATLLVLDTDGALHAIQPDAPDTRRRLPLPGRPARLHRLGPHHLVALDAQGPLPLIDLRTWDLTLLDAGGPASDALLLGQGRVLLTASATGRRVTRFIGPGTSTDTADWRMAGTLSLPRPPQQLGLVPGNPELVLMILPALDPSRPGTLELFDPRVEPLGTSRRAFALHLDPTPRLLPTAPSLDVVPADPHTSVPWRGRTLLDRQGSQLVHISPDALDLTLLAAAPEGRLAGVARLLDRYLILVDTAGVALVLGEPDGALLARLPLDTAPVATAQTPDGRTALIALAGRAAVDPGTLLILDGDPPTITARLSIGPTATDARIAVTPDRIATLSLADKSVCLIERR</sequence>